<accession>A0A9W9X6H0</accession>
<reference evidence="2" key="1">
    <citation type="submission" date="2022-12" db="EMBL/GenBank/DDBJ databases">
        <authorList>
            <person name="Petersen C."/>
        </authorList>
    </citation>
    <scope>NUCLEOTIDE SEQUENCE</scope>
    <source>
        <strain evidence="2">IBT 30728</strain>
    </source>
</reference>
<dbReference type="RefSeq" id="XP_056789971.1">
    <property type="nucleotide sequence ID" value="XM_056934777.1"/>
</dbReference>
<dbReference type="AlphaFoldDB" id="A0A9W9X6H0"/>
<protein>
    <submittedName>
        <fullName evidence="2">Uncharacterized protein</fullName>
    </submittedName>
</protein>
<keyword evidence="3" id="KW-1185">Reference proteome</keyword>
<feature type="compositionally biased region" description="Polar residues" evidence="1">
    <location>
        <begin position="119"/>
        <end position="133"/>
    </location>
</feature>
<dbReference type="GeneID" id="81625026"/>
<comment type="caution">
    <text evidence="2">The sequence shown here is derived from an EMBL/GenBank/DDBJ whole genome shotgun (WGS) entry which is preliminary data.</text>
</comment>
<reference evidence="2" key="2">
    <citation type="journal article" date="2023" name="IMA Fungus">
        <title>Comparative genomic study of the Penicillium genus elucidates a diverse pangenome and 15 lateral gene transfer events.</title>
        <authorList>
            <person name="Petersen C."/>
            <person name="Sorensen T."/>
            <person name="Nielsen M.R."/>
            <person name="Sondergaard T.E."/>
            <person name="Sorensen J.L."/>
            <person name="Fitzpatrick D.A."/>
            <person name="Frisvad J.C."/>
            <person name="Nielsen K.L."/>
        </authorList>
    </citation>
    <scope>NUCLEOTIDE SEQUENCE</scope>
    <source>
        <strain evidence="2">IBT 30728</strain>
    </source>
</reference>
<dbReference type="EMBL" id="JAPWDQ010000005">
    <property type="protein sequence ID" value="KAJ5485187.1"/>
    <property type="molecule type" value="Genomic_DNA"/>
</dbReference>
<evidence type="ECO:0000313" key="2">
    <source>
        <dbReference type="EMBL" id="KAJ5485187.1"/>
    </source>
</evidence>
<organism evidence="2 3">
    <name type="scientific">Penicillium diatomitis</name>
    <dbReference type="NCBI Taxonomy" id="2819901"/>
    <lineage>
        <taxon>Eukaryota</taxon>
        <taxon>Fungi</taxon>
        <taxon>Dikarya</taxon>
        <taxon>Ascomycota</taxon>
        <taxon>Pezizomycotina</taxon>
        <taxon>Eurotiomycetes</taxon>
        <taxon>Eurotiomycetidae</taxon>
        <taxon>Eurotiales</taxon>
        <taxon>Aspergillaceae</taxon>
        <taxon>Penicillium</taxon>
    </lineage>
</organism>
<evidence type="ECO:0000256" key="1">
    <source>
        <dbReference type="SAM" id="MobiDB-lite"/>
    </source>
</evidence>
<dbReference type="Proteomes" id="UP001148312">
    <property type="component" value="Unassembled WGS sequence"/>
</dbReference>
<name>A0A9W9X6H0_9EURO</name>
<gene>
    <name evidence="2" type="ORF">N7539_005175</name>
</gene>
<feature type="region of interest" description="Disordered" evidence="1">
    <location>
        <begin position="119"/>
        <end position="140"/>
    </location>
</feature>
<evidence type="ECO:0000313" key="3">
    <source>
        <dbReference type="Proteomes" id="UP001148312"/>
    </source>
</evidence>
<proteinExistence type="predicted"/>
<sequence length="140" mass="15663">MWPLAHVHASLDVHRSATLAMLPRAPTTMPESRDSTLSWATRLWESCPSPASEISVFKRPFDRVRQCRIATSVSDGCRSEKEIFLWEFAVADGASVETPRLSKEEEDICLDVENTTPCSHGIQQGRQDRSQFQLEDGGST</sequence>